<dbReference type="EMBL" id="JBBDGM010000036">
    <property type="protein sequence ID" value="MEJ1090056.1"/>
    <property type="molecule type" value="Genomic_DNA"/>
</dbReference>
<dbReference type="RefSeq" id="WP_337333696.1">
    <property type="nucleotide sequence ID" value="NZ_JBBDGM010000036.1"/>
</dbReference>
<organism evidence="2 3">
    <name type="scientific">Microbacterium bandirmense</name>
    <dbReference type="NCBI Taxonomy" id="3122050"/>
    <lineage>
        <taxon>Bacteria</taxon>
        <taxon>Bacillati</taxon>
        <taxon>Actinomycetota</taxon>
        <taxon>Actinomycetes</taxon>
        <taxon>Micrococcales</taxon>
        <taxon>Microbacteriaceae</taxon>
        <taxon>Microbacterium</taxon>
    </lineage>
</organism>
<dbReference type="PROSITE" id="PS50994">
    <property type="entry name" value="INTEGRASE"/>
    <property type="match status" value="1"/>
</dbReference>
<evidence type="ECO:0000259" key="1">
    <source>
        <dbReference type="PROSITE" id="PS50994"/>
    </source>
</evidence>
<dbReference type="InterPro" id="IPR036397">
    <property type="entry name" value="RNaseH_sf"/>
</dbReference>
<gene>
    <name evidence="2" type="ORF">WDU99_17220</name>
</gene>
<comment type="caution">
    <text evidence="2">The sequence shown here is derived from an EMBL/GenBank/DDBJ whole genome shotgun (WGS) entry which is preliminary data.</text>
</comment>
<accession>A0ABU8LHL6</accession>
<dbReference type="InterPro" id="IPR001584">
    <property type="entry name" value="Integrase_cat-core"/>
</dbReference>
<dbReference type="SUPFAM" id="SSF53098">
    <property type="entry name" value="Ribonuclease H-like"/>
    <property type="match status" value="1"/>
</dbReference>
<dbReference type="Proteomes" id="UP001371224">
    <property type="component" value="Unassembled WGS sequence"/>
</dbReference>
<evidence type="ECO:0000313" key="3">
    <source>
        <dbReference type="Proteomes" id="UP001371224"/>
    </source>
</evidence>
<reference evidence="2 3" key="1">
    <citation type="submission" date="2024-02" db="EMBL/GenBank/DDBJ databases">
        <authorList>
            <person name="Saticioglu I.B."/>
        </authorList>
    </citation>
    <scope>NUCLEOTIDE SEQUENCE [LARGE SCALE GENOMIC DNA]</scope>
    <source>
        <strain evidence="2 3">Mu-80</strain>
    </source>
</reference>
<dbReference type="Gene3D" id="3.30.420.10">
    <property type="entry name" value="Ribonuclease H-like superfamily/Ribonuclease H"/>
    <property type="match status" value="1"/>
</dbReference>
<protein>
    <submittedName>
        <fullName evidence="2">Integrase</fullName>
    </submittedName>
</protein>
<dbReference type="InterPro" id="IPR012337">
    <property type="entry name" value="RNaseH-like_sf"/>
</dbReference>
<feature type="domain" description="Integrase catalytic" evidence="1">
    <location>
        <begin position="164"/>
        <end position="349"/>
    </location>
</feature>
<sequence length="397" mass="45195">MASRREITKKFAREYSKAGKVEKGRLLDELVHATGWTRDHARRAIRAANARKGAARDQQRKPRPRKYSYDALVVLQEVWRLSGQPSGKYLAVVMDDTLERLVRFEELGKVLPRVSDAVLDELRSMSAATIDRYLKPHKDAAYPVAVSGTKPAHILRSSIPTRTSMDAPITVPGFLELDTVAHCGHSLKGEFLRTLTATDPVAGWTMLRTIRNNAYVHVHGALEWMLKQAPVPVAGMDFDNGSEFMNWGVIAWCDKREIPVTRGRPYKHNDNAHVEQRNGDWVRKHAFRYRYKTEAEMALLNELWDLVMARKNHLLPCVKAVDWTHTASGRKKRVYDKPRTPYQRLLDAGVLNAKTATHLAREHERLNPARITRRINQIQQQLIDLAAARTQGTRPAA</sequence>
<proteinExistence type="predicted"/>
<name>A0ABU8LHL6_9MICO</name>
<evidence type="ECO:0000313" key="2">
    <source>
        <dbReference type="EMBL" id="MEJ1090056.1"/>
    </source>
</evidence>
<keyword evidence="3" id="KW-1185">Reference proteome</keyword>